<dbReference type="InterPro" id="IPR016098">
    <property type="entry name" value="CAP/MinC_C"/>
</dbReference>
<evidence type="ECO:0000256" key="3">
    <source>
        <dbReference type="ARBA" id="ARBA00023210"/>
    </source>
</evidence>
<accession>A0A433SED2</accession>
<evidence type="ECO:0000256" key="2">
    <source>
        <dbReference type="ARBA" id="ARBA00022618"/>
    </source>
</evidence>
<gene>
    <name evidence="6 9" type="primary">minC</name>
    <name evidence="9" type="ORF">CUZ56_01037</name>
</gene>
<comment type="function">
    <text evidence="5 6">Cell division inhibitor that blocks the formation of polar Z ring septums. Rapidly oscillates between the poles of the cell to destabilize FtsZ filaments that have formed before they mature into polar Z rings. Prevents FtsZ polymerization.</text>
</comment>
<sequence length="242" mass="26144">MATRQTRTTFDVKSANLPLISFILKSANLETLASELTSQYGSQPDYFDNDLAVIDLSELAAENPPIDFAVLLKLLKSLRIQPFSVRGGSGEQMQAALAAGLLHAPDITPMAPRTEHAMQEIIKEVPVSVGTLVIDKPLRSGQQIYARGADLIVTSLVSFGAEIIADGNVHVYAPLRGRVIAGAQGNTDARIYATCFEPELLSIAGIYQTTEKALPKDIFGKPTMVQLQGESLVMTPIQISHR</sequence>
<dbReference type="PANTHER" id="PTHR34108">
    <property type="entry name" value="SEPTUM SITE-DETERMINING PROTEIN MINC"/>
    <property type="match status" value="1"/>
</dbReference>
<reference evidence="9 10" key="1">
    <citation type="submission" date="2018-01" db="EMBL/GenBank/DDBJ databases">
        <title>Saezia sanguinis gen. nov., sp. nov., in the order Burkholderiales isolated from human blood.</title>
        <authorList>
            <person name="Medina-Pascual M.J."/>
            <person name="Valdezate S."/>
            <person name="Monzon S."/>
            <person name="Cuesta I."/>
            <person name="Carrasco G."/>
            <person name="Villalon P."/>
            <person name="Saez-Nieto J.A."/>
        </authorList>
    </citation>
    <scope>NUCLEOTIDE SEQUENCE [LARGE SCALE GENOMIC DNA]</scope>
    <source>
        <strain evidence="9 10">CNM695-12</strain>
    </source>
</reference>
<dbReference type="Gene3D" id="2.160.20.70">
    <property type="match status" value="1"/>
</dbReference>
<keyword evidence="2 6" id="KW-0132">Cell division</keyword>
<dbReference type="Pfam" id="PF05209">
    <property type="entry name" value="MinC_N"/>
    <property type="match status" value="1"/>
</dbReference>
<dbReference type="Pfam" id="PF03775">
    <property type="entry name" value="MinC_C"/>
    <property type="match status" value="1"/>
</dbReference>
<dbReference type="SUPFAM" id="SSF63848">
    <property type="entry name" value="Cell-division inhibitor MinC, C-terminal domain"/>
    <property type="match status" value="1"/>
</dbReference>
<dbReference type="InterPro" id="IPR005526">
    <property type="entry name" value="Septum_form_inhib_MinC_C"/>
</dbReference>
<organism evidence="9 10">
    <name type="scientific">Saezia sanguinis</name>
    <dbReference type="NCBI Taxonomy" id="1965230"/>
    <lineage>
        <taxon>Bacteria</taxon>
        <taxon>Pseudomonadati</taxon>
        <taxon>Pseudomonadota</taxon>
        <taxon>Betaproteobacteria</taxon>
        <taxon>Burkholderiales</taxon>
        <taxon>Saeziaceae</taxon>
        <taxon>Saezia</taxon>
    </lineage>
</organism>
<evidence type="ECO:0000256" key="5">
    <source>
        <dbReference type="ARBA" id="ARBA00025606"/>
    </source>
</evidence>
<keyword evidence="3 6" id="KW-0717">Septation</keyword>
<dbReference type="EMBL" id="PQSP01000002">
    <property type="protein sequence ID" value="RUS67098.1"/>
    <property type="molecule type" value="Genomic_DNA"/>
</dbReference>
<keyword evidence="4 6" id="KW-0131">Cell cycle</keyword>
<comment type="subunit">
    <text evidence="6">Interacts with MinD and FtsZ.</text>
</comment>
<evidence type="ECO:0000259" key="8">
    <source>
        <dbReference type="Pfam" id="PF05209"/>
    </source>
</evidence>
<evidence type="ECO:0000256" key="1">
    <source>
        <dbReference type="ARBA" id="ARBA00006291"/>
    </source>
</evidence>
<comment type="similarity">
    <text evidence="1 6">Belongs to the MinC family.</text>
</comment>
<dbReference type="InterPro" id="IPR013033">
    <property type="entry name" value="MinC"/>
</dbReference>
<dbReference type="GO" id="GO:0000917">
    <property type="term" value="P:division septum assembly"/>
    <property type="evidence" value="ECO:0007669"/>
    <property type="project" value="UniProtKB-KW"/>
</dbReference>
<dbReference type="InterPro" id="IPR036145">
    <property type="entry name" value="MinC_C_sf"/>
</dbReference>
<evidence type="ECO:0000313" key="9">
    <source>
        <dbReference type="EMBL" id="RUS67098.1"/>
    </source>
</evidence>
<dbReference type="GO" id="GO:0000902">
    <property type="term" value="P:cell morphogenesis"/>
    <property type="evidence" value="ECO:0007669"/>
    <property type="project" value="InterPro"/>
</dbReference>
<evidence type="ECO:0000313" key="10">
    <source>
        <dbReference type="Proteomes" id="UP000286947"/>
    </source>
</evidence>
<dbReference type="OrthoDB" id="9794530at2"/>
<protein>
    <recommendedName>
        <fullName evidence="6">Probable septum site-determining protein MinC</fullName>
    </recommendedName>
</protein>
<dbReference type="AlphaFoldDB" id="A0A433SED2"/>
<dbReference type="RefSeq" id="WP_126978892.1">
    <property type="nucleotide sequence ID" value="NZ_PQSP01000002.1"/>
</dbReference>
<dbReference type="InterPro" id="IPR007874">
    <property type="entry name" value="MinC_N"/>
</dbReference>
<comment type="caution">
    <text evidence="9">The sequence shown here is derived from an EMBL/GenBank/DDBJ whole genome shotgun (WGS) entry which is preliminary data.</text>
</comment>
<feature type="domain" description="Septum formation inhibitor MinC N-terminal" evidence="8">
    <location>
        <begin position="10"/>
        <end position="82"/>
    </location>
</feature>
<evidence type="ECO:0000256" key="6">
    <source>
        <dbReference type="HAMAP-Rule" id="MF_00267"/>
    </source>
</evidence>
<dbReference type="Gene3D" id="3.30.70.260">
    <property type="match status" value="1"/>
</dbReference>
<dbReference type="NCBIfam" id="TIGR01222">
    <property type="entry name" value="minC"/>
    <property type="match status" value="1"/>
</dbReference>
<dbReference type="GO" id="GO:0051302">
    <property type="term" value="P:regulation of cell division"/>
    <property type="evidence" value="ECO:0007669"/>
    <property type="project" value="InterPro"/>
</dbReference>
<dbReference type="Proteomes" id="UP000286947">
    <property type="component" value="Unassembled WGS sequence"/>
</dbReference>
<proteinExistence type="inferred from homology"/>
<dbReference type="PANTHER" id="PTHR34108:SF1">
    <property type="entry name" value="SEPTUM SITE-DETERMINING PROTEIN MINC"/>
    <property type="match status" value="1"/>
</dbReference>
<keyword evidence="10" id="KW-1185">Reference proteome</keyword>
<dbReference type="GO" id="GO:1901891">
    <property type="term" value="P:regulation of cell septum assembly"/>
    <property type="evidence" value="ECO:0007669"/>
    <property type="project" value="InterPro"/>
</dbReference>
<dbReference type="HAMAP" id="MF_00267">
    <property type="entry name" value="MinC"/>
    <property type="match status" value="1"/>
</dbReference>
<evidence type="ECO:0000256" key="4">
    <source>
        <dbReference type="ARBA" id="ARBA00023306"/>
    </source>
</evidence>
<name>A0A433SED2_9BURK</name>
<feature type="domain" description="Septum formation inhibitor MinC C-terminal" evidence="7">
    <location>
        <begin position="133"/>
        <end position="234"/>
    </location>
</feature>
<evidence type="ECO:0000259" key="7">
    <source>
        <dbReference type="Pfam" id="PF03775"/>
    </source>
</evidence>